<evidence type="ECO:0000256" key="2">
    <source>
        <dbReference type="SAM" id="MobiDB-lite"/>
    </source>
</evidence>
<dbReference type="GO" id="GO:0003677">
    <property type="term" value="F:DNA binding"/>
    <property type="evidence" value="ECO:0007669"/>
    <property type="project" value="InterPro"/>
</dbReference>
<evidence type="ECO:0000259" key="3">
    <source>
        <dbReference type="PROSITE" id="PS51736"/>
    </source>
</evidence>
<evidence type="ECO:0000313" key="6">
    <source>
        <dbReference type="Proteomes" id="UP000481043"/>
    </source>
</evidence>
<evidence type="ECO:0000313" key="5">
    <source>
        <dbReference type="EMBL" id="NEY73096.1"/>
    </source>
</evidence>
<dbReference type="InterPro" id="IPR050639">
    <property type="entry name" value="SSR_resolvase"/>
</dbReference>
<dbReference type="Gene3D" id="3.90.1750.20">
    <property type="entry name" value="Putative Large Serine Recombinase, Chain B, Domain 2"/>
    <property type="match status" value="1"/>
</dbReference>
<feature type="region of interest" description="Disordered" evidence="2">
    <location>
        <begin position="1"/>
        <end position="23"/>
    </location>
</feature>
<dbReference type="Proteomes" id="UP000481043">
    <property type="component" value="Unassembled WGS sequence"/>
</dbReference>
<dbReference type="SMART" id="SM00857">
    <property type="entry name" value="Resolvase"/>
    <property type="match status" value="1"/>
</dbReference>
<dbReference type="Pfam" id="PF00239">
    <property type="entry name" value="Resolvase"/>
    <property type="match status" value="1"/>
</dbReference>
<dbReference type="InterPro" id="IPR011109">
    <property type="entry name" value="DNA_bind_recombinase_dom"/>
</dbReference>
<dbReference type="SUPFAM" id="SSF53041">
    <property type="entry name" value="Resolvase-like"/>
    <property type="match status" value="1"/>
</dbReference>
<dbReference type="Pfam" id="PF07508">
    <property type="entry name" value="Recombinase"/>
    <property type="match status" value="1"/>
</dbReference>
<reference evidence="5 6" key="1">
    <citation type="submission" date="2020-02" db="EMBL/GenBank/DDBJ databases">
        <title>Bacillus aquiflavi sp. nov., isolated from yellow water of strong flavor Chinese baijiu in Yibin region of China.</title>
        <authorList>
            <person name="Xie J."/>
        </authorList>
    </citation>
    <scope>NUCLEOTIDE SEQUENCE [LARGE SCALE GENOMIC DNA]</scope>
    <source>
        <strain evidence="5 6">SA4</strain>
    </source>
</reference>
<feature type="compositionally biased region" description="Basic residues" evidence="2">
    <location>
        <begin position="1"/>
        <end position="13"/>
    </location>
</feature>
<accession>A0A6M0Q9P5</accession>
<dbReference type="AlphaFoldDB" id="A0A6M0Q9P5"/>
<feature type="coiled-coil region" evidence="1">
    <location>
        <begin position="360"/>
        <end position="387"/>
    </location>
</feature>
<dbReference type="Pfam" id="PF13408">
    <property type="entry name" value="Zn_ribbon_recom"/>
    <property type="match status" value="1"/>
</dbReference>
<dbReference type="PROSITE" id="PS51736">
    <property type="entry name" value="RECOMBINASES_3"/>
    <property type="match status" value="1"/>
</dbReference>
<feature type="domain" description="Recombinase" evidence="4">
    <location>
        <begin position="163"/>
        <end position="268"/>
    </location>
</feature>
<dbReference type="RefSeq" id="WP_163180557.1">
    <property type="nucleotide sequence ID" value="NZ_JAAIWM010000005.1"/>
</dbReference>
<dbReference type="CDD" id="cd00338">
    <property type="entry name" value="Ser_Recombinase"/>
    <property type="match status" value="1"/>
</dbReference>
<proteinExistence type="predicted"/>
<dbReference type="InterPro" id="IPR006119">
    <property type="entry name" value="Resolv_N"/>
</dbReference>
<protein>
    <submittedName>
        <fullName evidence="5">Recombinase family protein</fullName>
    </submittedName>
</protein>
<dbReference type="InterPro" id="IPR025827">
    <property type="entry name" value="Zn_ribbon_recom_dom"/>
</dbReference>
<evidence type="ECO:0000259" key="4">
    <source>
        <dbReference type="PROSITE" id="PS51737"/>
    </source>
</evidence>
<dbReference type="EMBL" id="JAAIWM010000005">
    <property type="protein sequence ID" value="NEY73096.1"/>
    <property type="molecule type" value="Genomic_DNA"/>
</dbReference>
<feature type="domain" description="Resolvase/invertase-type recombinase catalytic" evidence="3">
    <location>
        <begin position="5"/>
        <end position="156"/>
    </location>
</feature>
<dbReference type="PROSITE" id="PS51737">
    <property type="entry name" value="RECOMBINASE_DNA_BIND"/>
    <property type="match status" value="1"/>
</dbReference>
<dbReference type="GO" id="GO:0000150">
    <property type="term" value="F:DNA strand exchange activity"/>
    <property type="evidence" value="ECO:0007669"/>
    <property type="project" value="InterPro"/>
</dbReference>
<dbReference type="PANTHER" id="PTHR30461:SF23">
    <property type="entry name" value="DNA RECOMBINASE-RELATED"/>
    <property type="match status" value="1"/>
</dbReference>
<keyword evidence="6" id="KW-1185">Reference proteome</keyword>
<sequence length="498" mass="58358">MKKKRAFGYKRRSPRSEKDFGNTSLEKQEDEIIKYCEMNDIELVDVYVDDLKSGSSFKGRDGFIEMYNRVVKEEEDIDYIIVYKQDRLSRDPLDTLYFMKQLNAIDKHIICIADSINTEDPTAKILVHVLSLVAELEREFISFRTNSGMEKKAEDGDFLGGKIYGYEVINKKLSILPDEAKIVKYIFDKYVSENWGYKKIAGNLNIQGVKTKHKKEWTTTAIKTILQNQIYIGNIKWRGKYTKGQHTRIIEQTLWDQVKFVMQARSFIPQKKNPGSYPLSGLLRCPQCKGIMVQGNSNPQNKYYQCNKNKCSGSSVCKSNLVKKEYAEEYVLQDFLHRLKNKVSASVVYSVIKSILNYELNPLENEASNLKKQIEKLEREMLKIMEHSSDPLLNLDREMIRTQLVRKQNEIIKIKTIHADITMQIELKQNDSIMDIIEFSIKNFEDFYHTLSDDEKKLFFHSVIKEVHVTEEEKPKDRRIKEVIYHFDLEELNRIVKS</sequence>
<dbReference type="PANTHER" id="PTHR30461">
    <property type="entry name" value="DNA-INVERTASE FROM LAMBDOID PROPHAGE"/>
    <property type="match status" value="1"/>
</dbReference>
<evidence type="ECO:0000256" key="1">
    <source>
        <dbReference type="SAM" id="Coils"/>
    </source>
</evidence>
<comment type="caution">
    <text evidence="5">The sequence shown here is derived from an EMBL/GenBank/DDBJ whole genome shotgun (WGS) entry which is preliminary data.</text>
</comment>
<keyword evidence="1" id="KW-0175">Coiled coil</keyword>
<gene>
    <name evidence="5" type="ORF">G4D63_15270</name>
</gene>
<dbReference type="InterPro" id="IPR038109">
    <property type="entry name" value="DNA_bind_recomb_sf"/>
</dbReference>
<name>A0A6M0Q9P5_9BACI</name>
<feature type="compositionally biased region" description="Basic and acidic residues" evidence="2">
    <location>
        <begin position="14"/>
        <end position="23"/>
    </location>
</feature>
<dbReference type="Gene3D" id="3.40.50.1390">
    <property type="entry name" value="Resolvase, N-terminal catalytic domain"/>
    <property type="match status" value="1"/>
</dbReference>
<organism evidence="5 6">
    <name type="scientific">Bacillus mesophilus</name>
    <dbReference type="NCBI Taxonomy" id="1808955"/>
    <lineage>
        <taxon>Bacteria</taxon>
        <taxon>Bacillati</taxon>
        <taxon>Bacillota</taxon>
        <taxon>Bacilli</taxon>
        <taxon>Bacillales</taxon>
        <taxon>Bacillaceae</taxon>
        <taxon>Bacillus</taxon>
    </lineage>
</organism>
<dbReference type="InterPro" id="IPR036162">
    <property type="entry name" value="Resolvase-like_N_sf"/>
</dbReference>